<proteinExistence type="predicted"/>
<dbReference type="Proteomes" id="UP000220102">
    <property type="component" value="Unassembled WGS sequence"/>
</dbReference>
<dbReference type="GO" id="GO:0009279">
    <property type="term" value="C:cell outer membrane"/>
    <property type="evidence" value="ECO:0007669"/>
    <property type="project" value="UniProtKB-SubCell"/>
</dbReference>
<dbReference type="AlphaFoldDB" id="A0A2A8CXN6"/>
<dbReference type="Pfam" id="PF13620">
    <property type="entry name" value="CarboxypepD_reg"/>
    <property type="match status" value="1"/>
</dbReference>
<comment type="subcellular location">
    <subcellularLocation>
        <location evidence="1">Cell outer membrane</location>
    </subcellularLocation>
</comment>
<dbReference type="Gene3D" id="2.40.170.20">
    <property type="entry name" value="TonB-dependent receptor, beta-barrel domain"/>
    <property type="match status" value="1"/>
</dbReference>
<keyword evidence="2" id="KW-0472">Membrane</keyword>
<feature type="signal peptide" evidence="4">
    <location>
        <begin position="1"/>
        <end position="24"/>
    </location>
</feature>
<feature type="domain" description="TonB-dependent transporter Oar-like beta-barrel" evidence="5">
    <location>
        <begin position="238"/>
        <end position="1026"/>
    </location>
</feature>
<dbReference type="EMBL" id="PDEQ01000005">
    <property type="protein sequence ID" value="PEN13138.1"/>
    <property type="molecule type" value="Genomic_DNA"/>
</dbReference>
<protein>
    <submittedName>
        <fullName evidence="6">TonB-dependent receptor</fullName>
    </submittedName>
</protein>
<evidence type="ECO:0000313" key="7">
    <source>
        <dbReference type="Proteomes" id="UP000220102"/>
    </source>
</evidence>
<keyword evidence="4" id="KW-0732">Signal</keyword>
<accession>A0A2A8CXN6</accession>
<gene>
    <name evidence="6" type="ORF">CRI94_10850</name>
</gene>
<reference evidence="6 7" key="1">
    <citation type="submission" date="2017-10" db="EMBL/GenBank/DDBJ databases">
        <title>Draft genome of Longibacter Salinarum.</title>
        <authorList>
            <person name="Goh K.M."/>
            <person name="Shamsir M.S."/>
            <person name="Lim S.W."/>
        </authorList>
    </citation>
    <scope>NUCLEOTIDE SEQUENCE [LARGE SCALE GENOMIC DNA]</scope>
    <source>
        <strain evidence="6 7">KCTC 52045</strain>
    </source>
</reference>
<dbReference type="OrthoDB" id="9768147at2"/>
<dbReference type="InterPro" id="IPR008969">
    <property type="entry name" value="CarboxyPept-like_regulatory"/>
</dbReference>
<dbReference type="InterPro" id="IPR057601">
    <property type="entry name" value="Oar-like_b-barrel"/>
</dbReference>
<organism evidence="6 7">
    <name type="scientific">Longibacter salinarum</name>
    <dbReference type="NCBI Taxonomy" id="1850348"/>
    <lineage>
        <taxon>Bacteria</taxon>
        <taxon>Pseudomonadati</taxon>
        <taxon>Rhodothermota</taxon>
        <taxon>Rhodothermia</taxon>
        <taxon>Rhodothermales</taxon>
        <taxon>Salisaetaceae</taxon>
        <taxon>Longibacter</taxon>
    </lineage>
</organism>
<keyword evidence="7" id="KW-1185">Reference proteome</keyword>
<evidence type="ECO:0000256" key="2">
    <source>
        <dbReference type="ARBA" id="ARBA00023136"/>
    </source>
</evidence>
<name>A0A2A8CXN6_9BACT</name>
<dbReference type="Gene3D" id="2.60.40.1120">
    <property type="entry name" value="Carboxypeptidase-like, regulatory domain"/>
    <property type="match status" value="1"/>
</dbReference>
<keyword evidence="3" id="KW-0998">Cell outer membrane</keyword>
<dbReference type="SUPFAM" id="SSF56935">
    <property type="entry name" value="Porins"/>
    <property type="match status" value="1"/>
</dbReference>
<sequence length="1083" mass="117502">MNLRYRFLACLAIACLWMAPSVLAQGVTSASLNGLVVDETGESLPGANVVAVHEPSGTQYGVSTRSDGRFAFPSVRVGGPYTVTVTFVGYESVRKTGLQLRLGQERSLEFTLSPKTEEMDEVVVSGESDPNADRAGAATAVNQEQIDALPTISRSTQDFTRLTPQSDGLSFGGRNTQYNNFSVDGSIFNNPYGLDSPVPGGQTNAQPVSLDAVEQVQVSIAPFDVREGGFTGAGVNTVTKSGTNEFKGTAYYFTRNENFIGDQVADTKLFESDLSFGQYGASLGGPIIEDKLFFFTNVEIVRRDDPGSTFRAAAPGVSGANVSRVEASTMDAIRDRLIDEFGYDPGTYGEGYKLATENEKFLAKLDYNISPGNTASLRFNYLNAARDLNANPVAFFQRGPSTTALPFSNSGYTINNKIYSIVGETNLTIGNRFANKTIVGFTAFRDSRDAFSPRPFPTVEIAQDGQNYTTAGFEPFSVNNLLDQDVIQFTNNLSIFAGTHTITAGVNYEQFIFNNSFNLFAYGNFAAPAQVGGTRFLSIDDFFDYTDPALAGTRPCLDDDGNLIQYPNDPAIGSDGFVENRNACYLDLNGFADRASGDFALDETNVAQAALYVQDEYRPTEDLKLTAGLRVDLPLYYMDIPTNQAIADLTFRNGQRLDTGDLPDVAPLLSPRLGVNWDVFGDRSTQVRGGTGIFTGRLPFVWIGNQVTNQGFDAPGCTGDGCLGIVNGLDEDFTWPQVWKTNLAVDQRLPGGVIATAEFLYSNDINAVIAKNINLPNSTGTSTLDGRPVFGNATGDPTAVNSRVQGAYVLDNSDEGYEVTFTGELKKSFDFGLDAQASYTYTKAKNKLTSTEIAQVLFQGNPIAGDPNNPGLGFSEFGLKHRFVAAANYRFDYDFGGSGVATTIGMFAEIAKGDRFSYIYGGDFNGDGVGNNDLLYIPENPASEMTFAPTSSMTPSEQAAAFDAYIAQDDYLSENRGSIAERNGALSPWYFSMDLRVAQEFRLNVGDTPNRVRVSLDILNVPNLLNSDWGVRETVQSNAPVSVVDNDANGPVFQYVGTNKTFQPNPILDSRWRMQLGVRYIFN</sequence>
<comment type="caution">
    <text evidence="6">The sequence shown here is derived from an EMBL/GenBank/DDBJ whole genome shotgun (WGS) entry which is preliminary data.</text>
</comment>
<dbReference type="SUPFAM" id="SSF49464">
    <property type="entry name" value="Carboxypeptidase regulatory domain-like"/>
    <property type="match status" value="1"/>
</dbReference>
<dbReference type="InterPro" id="IPR036942">
    <property type="entry name" value="Beta-barrel_TonB_sf"/>
</dbReference>
<dbReference type="RefSeq" id="WP_098075730.1">
    <property type="nucleotide sequence ID" value="NZ_PDEQ01000005.1"/>
</dbReference>
<evidence type="ECO:0000256" key="3">
    <source>
        <dbReference type="ARBA" id="ARBA00023237"/>
    </source>
</evidence>
<feature type="chain" id="PRO_5013264468" evidence="4">
    <location>
        <begin position="25"/>
        <end position="1083"/>
    </location>
</feature>
<evidence type="ECO:0000256" key="1">
    <source>
        <dbReference type="ARBA" id="ARBA00004442"/>
    </source>
</evidence>
<evidence type="ECO:0000259" key="5">
    <source>
        <dbReference type="Pfam" id="PF25183"/>
    </source>
</evidence>
<keyword evidence="6" id="KW-0675">Receptor</keyword>
<evidence type="ECO:0000313" key="6">
    <source>
        <dbReference type="EMBL" id="PEN13138.1"/>
    </source>
</evidence>
<dbReference type="Pfam" id="PF25183">
    <property type="entry name" value="OMP_b-brl_4"/>
    <property type="match status" value="1"/>
</dbReference>
<evidence type="ECO:0000256" key="4">
    <source>
        <dbReference type="SAM" id="SignalP"/>
    </source>
</evidence>